<evidence type="ECO:0000256" key="12">
    <source>
        <dbReference type="ARBA" id="ARBA00036824"/>
    </source>
</evidence>
<dbReference type="GO" id="GO:0005576">
    <property type="term" value="C:extracellular region"/>
    <property type="evidence" value="ECO:0007669"/>
    <property type="project" value="TreeGrafter"/>
</dbReference>
<keyword evidence="16" id="KW-0732">Signal</keyword>
<evidence type="ECO:0000256" key="1">
    <source>
        <dbReference type="ARBA" id="ARBA00004401"/>
    </source>
</evidence>
<evidence type="ECO:0000256" key="5">
    <source>
        <dbReference type="ARBA" id="ARBA00022801"/>
    </source>
</evidence>
<comment type="function">
    <text evidence="13">Glucosidase involved in the degradation of cellulosic biomass. Active on lichenan.</text>
</comment>
<dbReference type="InterPro" id="IPR001547">
    <property type="entry name" value="Glyco_hydro_5"/>
</dbReference>
<feature type="domain" description="Glycoside hydrolase family 5" evidence="17">
    <location>
        <begin position="89"/>
        <end position="369"/>
    </location>
</feature>
<evidence type="ECO:0000313" key="20">
    <source>
        <dbReference type="Proteomes" id="UP000253153"/>
    </source>
</evidence>
<dbReference type="GO" id="GO:0004338">
    <property type="term" value="F:glucan exo-1,3-beta-glucosidase activity"/>
    <property type="evidence" value="ECO:0007669"/>
    <property type="project" value="UniProtKB-EC"/>
</dbReference>
<evidence type="ECO:0000256" key="6">
    <source>
        <dbReference type="ARBA" id="ARBA00022968"/>
    </source>
</evidence>
<comment type="caution">
    <text evidence="19">The sequence shown here is derived from an EMBL/GenBank/DDBJ whole genome shotgun (WGS) entry which is preliminary data.</text>
</comment>
<dbReference type="InterPro" id="IPR017853">
    <property type="entry name" value="GH"/>
</dbReference>
<evidence type="ECO:0000256" key="15">
    <source>
        <dbReference type="ARBA" id="ARBA00041260"/>
    </source>
</evidence>
<dbReference type="EMBL" id="QKXC01000048">
    <property type="protein sequence ID" value="RBR24893.1"/>
    <property type="molecule type" value="Genomic_DNA"/>
</dbReference>
<dbReference type="InterPro" id="IPR050386">
    <property type="entry name" value="Glycosyl_hydrolase_5"/>
</dbReference>
<keyword evidence="8" id="KW-0472">Membrane</keyword>
<dbReference type="Pfam" id="PF00561">
    <property type="entry name" value="Abhydrolase_1"/>
    <property type="match status" value="1"/>
</dbReference>
<keyword evidence="9" id="KW-0325">Glycoprotein</keyword>
<dbReference type="PANTHER" id="PTHR31297:SF34">
    <property type="entry name" value="GLUCAN 1,3-BETA-GLUCOSIDASE 2"/>
    <property type="match status" value="1"/>
</dbReference>
<organism evidence="19 20">
    <name type="scientific">Fusarium coffeatum</name>
    <dbReference type="NCBI Taxonomy" id="231269"/>
    <lineage>
        <taxon>Eukaryota</taxon>
        <taxon>Fungi</taxon>
        <taxon>Dikarya</taxon>
        <taxon>Ascomycota</taxon>
        <taxon>Pezizomycotina</taxon>
        <taxon>Sordariomycetes</taxon>
        <taxon>Hypocreomycetidae</taxon>
        <taxon>Hypocreales</taxon>
        <taxon>Nectriaceae</taxon>
        <taxon>Fusarium</taxon>
        <taxon>Fusarium incarnatum-equiseti species complex</taxon>
    </lineage>
</organism>
<evidence type="ECO:0000256" key="14">
    <source>
        <dbReference type="ARBA" id="ARBA00038929"/>
    </source>
</evidence>
<keyword evidence="3" id="KW-1003">Cell membrane</keyword>
<keyword evidence="7" id="KW-1133">Transmembrane helix</keyword>
<sequence length="734" mass="83162">MLFNPLLYLFLSAAGAWTPQSRAAANARGEKLTERRLLDDEKIRGVNLGSQFIIERWMAEDSWKTMGCSAYNDEWACVKGIGQAKANAAFKKHWETWITEDDIKEIASLGLNAVRIPVGYWMYEDIIQEGEYWPRGGIWHLDRIVGLCKKYGIYVLIGLHSGPGISSPNEQFTGHSVPNPGFYTPENYERAYRFLEWMTKRIHTNGNYTTVGMLEVLNEPVHVAKWKAEAADMIKNYYPNAFKRIQAMEGYLKVASADRLHIQFMGKSWGSGDPRTYLPDDEHVFFDAHRYLSFDNRIAGNKKAYIQTACKDDMGRHVFVGEWSLSVNSTLKNTDEFKVNGQETWYKAYWAAQAESFEKSDGWFFWSWKCDGKLGKQDWRWCYQSAVAAGAIPKDASSAATLSPCDSLAKKTLEVSQGFTYTYYVSHSKAEKPTIILFHGWPDSAKLWNGLMSNYLVPNGYGVVALDCLGYAGTSKPTDLEAYAWQHMTADAIEILDAEKVDKVISLGHDWGSAMCQRLYNFYPNRVIGLVMINVAYIAPGGKFDLEETNKTAKEKHGHGVYEYWHFFTAEDSTAIMTKNVESVYSVAFGDPYTWLDNWVSPGGMRKFVTEGRTQPTLPFTTPEHRADFMERYAKEGGFDAPSCWYKAFVANVQSASDRNVSEDAKTVNVPALFWGGEQDFVCRPAALQDSIDDGYLPDVKSVVREGGHWALLEKPEEFGQDVLHWLESTTFAK</sequence>
<comment type="catalytic activity">
    <reaction evidence="12">
        <text>Successive hydrolysis of beta-D-glucose units from the non-reducing ends of (1-&gt;3)-beta-D-glucans, releasing alpha-glucose.</text>
        <dbReference type="EC" id="3.2.1.58"/>
    </reaction>
</comment>
<comment type="subcellular location">
    <subcellularLocation>
        <location evidence="1">Cell membrane</location>
        <topology evidence="1">Single-pass type II membrane protein</topology>
    </subcellularLocation>
</comment>
<dbReference type="SUPFAM" id="SSF51445">
    <property type="entry name" value="(Trans)glycosidases"/>
    <property type="match status" value="1"/>
</dbReference>
<feature type="signal peptide" evidence="16">
    <location>
        <begin position="1"/>
        <end position="16"/>
    </location>
</feature>
<evidence type="ECO:0000256" key="8">
    <source>
        <dbReference type="ARBA" id="ARBA00023136"/>
    </source>
</evidence>
<dbReference type="OrthoDB" id="1887033at2759"/>
<keyword evidence="20" id="KW-1185">Reference proteome</keyword>
<accession>A0A366S6E3</accession>
<keyword evidence="4" id="KW-0812">Transmembrane</keyword>
<feature type="domain" description="AB hydrolase-1" evidence="18">
    <location>
        <begin position="433"/>
        <end position="716"/>
    </location>
</feature>
<evidence type="ECO:0000256" key="9">
    <source>
        <dbReference type="ARBA" id="ARBA00023180"/>
    </source>
</evidence>
<dbReference type="PRINTS" id="PR00412">
    <property type="entry name" value="EPOXHYDRLASE"/>
</dbReference>
<protein>
    <recommendedName>
        <fullName evidence="14">glucan 1,3-beta-glucosidase</fullName>
        <ecNumber evidence="14">3.2.1.58</ecNumber>
    </recommendedName>
    <alternativeName>
        <fullName evidence="15">Exo-1,3-beta-glucanase D</fullName>
    </alternativeName>
</protein>
<dbReference type="EC" id="3.2.1.58" evidence="14"/>
<reference evidence="19 20" key="1">
    <citation type="submission" date="2018-06" db="EMBL/GenBank/DDBJ databases">
        <title>Fusarium incarnatum-equiseti species complex species 28.</title>
        <authorList>
            <person name="Gardiner D.M."/>
        </authorList>
    </citation>
    <scope>NUCLEOTIDE SEQUENCE [LARGE SCALE GENOMIC DNA]</scope>
    <source>
        <strain evidence="19 20">FIESC_28</strain>
    </source>
</reference>
<dbReference type="AlphaFoldDB" id="A0A366S6E3"/>
<evidence type="ECO:0000256" key="11">
    <source>
        <dbReference type="ARBA" id="ARBA00023316"/>
    </source>
</evidence>
<dbReference type="Gene3D" id="3.40.50.1820">
    <property type="entry name" value="alpha/beta hydrolase"/>
    <property type="match status" value="1"/>
</dbReference>
<feature type="chain" id="PRO_5016900075" description="glucan 1,3-beta-glucosidase" evidence="16">
    <location>
        <begin position="17"/>
        <end position="734"/>
    </location>
</feature>
<dbReference type="GO" id="GO:0009986">
    <property type="term" value="C:cell surface"/>
    <property type="evidence" value="ECO:0007669"/>
    <property type="project" value="TreeGrafter"/>
</dbReference>
<dbReference type="SUPFAM" id="SSF53474">
    <property type="entry name" value="alpha/beta-Hydrolases"/>
    <property type="match status" value="1"/>
</dbReference>
<evidence type="ECO:0000256" key="2">
    <source>
        <dbReference type="ARBA" id="ARBA00005641"/>
    </source>
</evidence>
<dbReference type="Gene3D" id="3.20.20.80">
    <property type="entry name" value="Glycosidases"/>
    <property type="match status" value="1"/>
</dbReference>
<evidence type="ECO:0000313" key="19">
    <source>
        <dbReference type="EMBL" id="RBR24893.1"/>
    </source>
</evidence>
<comment type="similarity">
    <text evidence="2">Belongs to the glycosyl hydrolase 5 (cellulase A) family.</text>
</comment>
<name>A0A366S6E3_9HYPO</name>
<dbReference type="GO" id="GO:0071555">
    <property type="term" value="P:cell wall organization"/>
    <property type="evidence" value="ECO:0007669"/>
    <property type="project" value="UniProtKB-KW"/>
</dbReference>
<evidence type="ECO:0000256" key="13">
    <source>
        <dbReference type="ARBA" id="ARBA00037126"/>
    </source>
</evidence>
<keyword evidence="10" id="KW-0326">Glycosidase</keyword>
<dbReference type="InterPro" id="IPR000073">
    <property type="entry name" value="AB_hydrolase_1"/>
</dbReference>
<dbReference type="Proteomes" id="UP000253153">
    <property type="component" value="Unassembled WGS sequence"/>
</dbReference>
<keyword evidence="6" id="KW-0735">Signal-anchor</keyword>
<dbReference type="PANTHER" id="PTHR31297">
    <property type="entry name" value="GLUCAN ENDO-1,6-BETA-GLUCOSIDASE B"/>
    <property type="match status" value="1"/>
</dbReference>
<dbReference type="GO" id="GO:0009251">
    <property type="term" value="P:glucan catabolic process"/>
    <property type="evidence" value="ECO:0007669"/>
    <property type="project" value="TreeGrafter"/>
</dbReference>
<dbReference type="RefSeq" id="XP_031019484.1">
    <property type="nucleotide sequence ID" value="XM_031156461.1"/>
</dbReference>
<keyword evidence="5" id="KW-0378">Hydrolase</keyword>
<evidence type="ECO:0000259" key="17">
    <source>
        <dbReference type="Pfam" id="PF00150"/>
    </source>
</evidence>
<evidence type="ECO:0000256" key="7">
    <source>
        <dbReference type="ARBA" id="ARBA00022989"/>
    </source>
</evidence>
<evidence type="ECO:0000259" key="18">
    <source>
        <dbReference type="Pfam" id="PF00561"/>
    </source>
</evidence>
<dbReference type="GO" id="GO:0005886">
    <property type="term" value="C:plasma membrane"/>
    <property type="evidence" value="ECO:0007669"/>
    <property type="project" value="UniProtKB-SubCell"/>
</dbReference>
<keyword evidence="11" id="KW-0961">Cell wall biogenesis/degradation</keyword>
<evidence type="ECO:0000256" key="3">
    <source>
        <dbReference type="ARBA" id="ARBA00022475"/>
    </source>
</evidence>
<dbReference type="InterPro" id="IPR029058">
    <property type="entry name" value="AB_hydrolase_fold"/>
</dbReference>
<dbReference type="Pfam" id="PF00150">
    <property type="entry name" value="Cellulase"/>
    <property type="match status" value="1"/>
</dbReference>
<gene>
    <name evidence="19" type="ORF">FIESC28_02311</name>
</gene>
<dbReference type="GeneID" id="41991757"/>
<evidence type="ECO:0000256" key="16">
    <source>
        <dbReference type="SAM" id="SignalP"/>
    </source>
</evidence>
<proteinExistence type="inferred from homology"/>
<evidence type="ECO:0000256" key="10">
    <source>
        <dbReference type="ARBA" id="ARBA00023295"/>
    </source>
</evidence>
<dbReference type="InterPro" id="IPR000639">
    <property type="entry name" value="Epox_hydrolase-like"/>
</dbReference>
<evidence type="ECO:0000256" key="4">
    <source>
        <dbReference type="ARBA" id="ARBA00022692"/>
    </source>
</evidence>